<dbReference type="AlphaFoldDB" id="A0A7W7ZFL6"/>
<keyword evidence="4 10" id="KW-0812">Transmembrane</keyword>
<evidence type="ECO:0000256" key="1">
    <source>
        <dbReference type="ARBA" id="ARBA00004651"/>
    </source>
</evidence>
<evidence type="ECO:0000256" key="6">
    <source>
        <dbReference type="ARBA" id="ARBA00023053"/>
    </source>
</evidence>
<dbReference type="EMBL" id="JACHIP010000005">
    <property type="protein sequence ID" value="MBB5059070.1"/>
    <property type="molecule type" value="Genomic_DNA"/>
</dbReference>
<keyword evidence="9 10" id="KW-0739">Sodium transport</keyword>
<keyword evidence="10" id="KW-0050">Antiport</keyword>
<feature type="transmembrane region" description="Helical" evidence="10">
    <location>
        <begin position="389"/>
        <end position="411"/>
    </location>
</feature>
<evidence type="ECO:0000256" key="7">
    <source>
        <dbReference type="ARBA" id="ARBA00023065"/>
    </source>
</evidence>
<dbReference type="RefSeq" id="WP_184219902.1">
    <property type="nucleotide sequence ID" value="NZ_JACHIP010000005.1"/>
</dbReference>
<keyword evidence="5 10" id="KW-1133">Transmembrane helix</keyword>
<accession>A0A7W7ZFL6</accession>
<feature type="domain" description="Cation/H+ exchanger transmembrane" evidence="11">
    <location>
        <begin position="17"/>
        <end position="413"/>
    </location>
</feature>
<evidence type="ECO:0000256" key="10">
    <source>
        <dbReference type="RuleBase" id="RU366002"/>
    </source>
</evidence>
<comment type="function">
    <text evidence="10">Na(+)/H(+) antiporter that extrudes sodium in exchange for external protons.</text>
</comment>
<evidence type="ECO:0000256" key="5">
    <source>
        <dbReference type="ARBA" id="ARBA00022989"/>
    </source>
</evidence>
<keyword evidence="3 10" id="KW-1003">Cell membrane</keyword>
<keyword evidence="6 10" id="KW-0915">Sodium</keyword>
<dbReference type="PANTHER" id="PTHR10110">
    <property type="entry name" value="SODIUM/HYDROGEN EXCHANGER"/>
    <property type="match status" value="1"/>
</dbReference>
<comment type="caution">
    <text evidence="12">The sequence shown here is derived from an EMBL/GenBank/DDBJ whole genome shotgun (WGS) entry which is preliminary data.</text>
</comment>
<dbReference type="Gene3D" id="6.10.140.1330">
    <property type="match status" value="1"/>
</dbReference>
<dbReference type="Pfam" id="PF00999">
    <property type="entry name" value="Na_H_Exchanger"/>
    <property type="match status" value="1"/>
</dbReference>
<evidence type="ECO:0000256" key="2">
    <source>
        <dbReference type="ARBA" id="ARBA00022448"/>
    </source>
</evidence>
<name>A0A7W7ZFL6_9BACT</name>
<evidence type="ECO:0000313" key="13">
    <source>
        <dbReference type="Proteomes" id="UP000540989"/>
    </source>
</evidence>
<feature type="transmembrane region" description="Helical" evidence="10">
    <location>
        <begin position="86"/>
        <end position="111"/>
    </location>
</feature>
<keyword evidence="7 10" id="KW-0406">Ion transport</keyword>
<dbReference type="GO" id="GO:0051453">
    <property type="term" value="P:regulation of intracellular pH"/>
    <property type="evidence" value="ECO:0007669"/>
    <property type="project" value="TreeGrafter"/>
</dbReference>
<dbReference type="NCBIfam" id="TIGR00831">
    <property type="entry name" value="a_cpa1"/>
    <property type="match status" value="1"/>
</dbReference>
<feature type="transmembrane region" description="Helical" evidence="10">
    <location>
        <begin position="348"/>
        <end position="369"/>
    </location>
</feature>
<sequence>MPESQLHFVELVLVTLVAFVAILAALAQRLKIPYPILMVLGGLVLSFVPIFPNISLRPDFVFLVILPPLLFAAALQTSWREFKYNLVSIAMMAFGLVAFTVAGVAVAAHFFFPGFDWRTGAVLGAVVCTTDAIAVGAIAKRIGMPQYLLDIVEGESLLNDATGLLALEFSVALVVSGTIPSIGHGVFQLLVMVVGGVIAGLFVGWVVRTIQRPLQGSALQTMVSLATPYCAYLLGEGLHASGVLATVACGLYLGRQVSTTYTSEARLDAQAVWNTIDFILNGLVFILIGLQLPAVLPGMRPLDWPRLLTAAASLSLLLIGLRMLWILPGSRFSALIRRRVLGQDMIPLSGRQAIVLGWSGLRGVLTLAAALSLPETTASGAPFPHRDMILFLAFSVILVTLVGQGLTLPWITRTLGVCAATNTGAEERDARRAMTLAAIAEVETLRDTRLEASHQRALELLDQSYKRRLELLQREADQTGASTPSKSEMETFSGIASQVREAERKELARLGEAAEIGDMTLRKLERELDLMDVRSQRG</sequence>
<evidence type="ECO:0000256" key="8">
    <source>
        <dbReference type="ARBA" id="ARBA00023136"/>
    </source>
</evidence>
<protein>
    <submittedName>
        <fullName evidence="12">CPA1 family monovalent cation:H+ antiporter</fullName>
    </submittedName>
</protein>
<reference evidence="12 13" key="1">
    <citation type="submission" date="2020-08" db="EMBL/GenBank/DDBJ databases">
        <title>Genomic Encyclopedia of Type Strains, Phase IV (KMG-V): Genome sequencing to study the core and pangenomes of soil and plant-associated prokaryotes.</title>
        <authorList>
            <person name="Whitman W."/>
        </authorList>
    </citation>
    <scope>NUCLEOTIDE SEQUENCE [LARGE SCALE GENOMIC DNA]</scope>
    <source>
        <strain evidence="12 13">M8UP14</strain>
    </source>
</reference>
<feature type="transmembrane region" description="Helical" evidence="10">
    <location>
        <begin position="60"/>
        <end position="79"/>
    </location>
</feature>
<comment type="similarity">
    <text evidence="10">Belongs to the monovalent cation:proton antiporter 1 (CPA1) transporter (TC 2.A.36) family.</text>
</comment>
<keyword evidence="13" id="KW-1185">Reference proteome</keyword>
<dbReference type="GO" id="GO:0015385">
    <property type="term" value="F:sodium:proton antiporter activity"/>
    <property type="evidence" value="ECO:0007669"/>
    <property type="project" value="InterPro"/>
</dbReference>
<dbReference type="GO" id="GO:0005886">
    <property type="term" value="C:plasma membrane"/>
    <property type="evidence" value="ECO:0007669"/>
    <property type="project" value="UniProtKB-SubCell"/>
</dbReference>
<dbReference type="Proteomes" id="UP000540989">
    <property type="component" value="Unassembled WGS sequence"/>
</dbReference>
<comment type="subcellular location">
    <subcellularLocation>
        <location evidence="1 10">Cell membrane</location>
        <topology evidence="1 10">Multi-pass membrane protein</topology>
    </subcellularLocation>
</comment>
<dbReference type="InterPro" id="IPR006153">
    <property type="entry name" value="Cation/H_exchanger_TM"/>
</dbReference>
<evidence type="ECO:0000256" key="4">
    <source>
        <dbReference type="ARBA" id="ARBA00022692"/>
    </source>
</evidence>
<evidence type="ECO:0000259" key="11">
    <source>
        <dbReference type="Pfam" id="PF00999"/>
    </source>
</evidence>
<organism evidence="12 13">
    <name type="scientific">Granulicella aggregans</name>
    <dbReference type="NCBI Taxonomy" id="474949"/>
    <lineage>
        <taxon>Bacteria</taxon>
        <taxon>Pseudomonadati</taxon>
        <taxon>Acidobacteriota</taxon>
        <taxon>Terriglobia</taxon>
        <taxon>Terriglobales</taxon>
        <taxon>Acidobacteriaceae</taxon>
        <taxon>Granulicella</taxon>
    </lineage>
</organism>
<proteinExistence type="inferred from homology"/>
<dbReference type="GO" id="GO:0098719">
    <property type="term" value="P:sodium ion import across plasma membrane"/>
    <property type="evidence" value="ECO:0007669"/>
    <property type="project" value="TreeGrafter"/>
</dbReference>
<evidence type="ECO:0000256" key="9">
    <source>
        <dbReference type="ARBA" id="ARBA00023201"/>
    </source>
</evidence>
<feature type="transmembrane region" description="Helical" evidence="10">
    <location>
        <begin position="278"/>
        <end position="296"/>
    </location>
</feature>
<keyword evidence="8 10" id="KW-0472">Membrane</keyword>
<dbReference type="GO" id="GO:0015386">
    <property type="term" value="F:potassium:proton antiporter activity"/>
    <property type="evidence" value="ECO:0007669"/>
    <property type="project" value="TreeGrafter"/>
</dbReference>
<feature type="transmembrane region" description="Helical" evidence="10">
    <location>
        <begin position="34"/>
        <end position="54"/>
    </location>
</feature>
<dbReference type="PANTHER" id="PTHR10110:SF86">
    <property type="entry name" value="SODIUM_HYDROGEN EXCHANGER 7"/>
    <property type="match status" value="1"/>
</dbReference>
<gene>
    <name evidence="12" type="ORF">HDF16_003793</name>
</gene>
<comment type="caution">
    <text evidence="10">Lacks conserved residue(s) required for the propagation of feature annotation.</text>
</comment>
<dbReference type="InterPro" id="IPR004705">
    <property type="entry name" value="Cation/H_exchanger_CPA1_bac"/>
</dbReference>
<evidence type="ECO:0000256" key="3">
    <source>
        <dbReference type="ARBA" id="ARBA00022475"/>
    </source>
</evidence>
<keyword evidence="2 10" id="KW-0813">Transport</keyword>
<evidence type="ECO:0000313" key="12">
    <source>
        <dbReference type="EMBL" id="MBB5059070.1"/>
    </source>
</evidence>
<dbReference type="InterPro" id="IPR018422">
    <property type="entry name" value="Cation/H_exchanger_CPA1"/>
</dbReference>
<feature type="transmembrane region" description="Helical" evidence="10">
    <location>
        <begin position="6"/>
        <end position="27"/>
    </location>
</feature>
<feature type="transmembrane region" description="Helical" evidence="10">
    <location>
        <begin position="185"/>
        <end position="207"/>
    </location>
</feature>
<feature type="transmembrane region" description="Helical" evidence="10">
    <location>
        <begin position="308"/>
        <end position="327"/>
    </location>
</feature>